<gene>
    <name evidence="2" type="ORF">HLY00_4231</name>
</gene>
<dbReference type="GO" id="GO:0008168">
    <property type="term" value="F:methyltransferase activity"/>
    <property type="evidence" value="ECO:0007669"/>
    <property type="project" value="UniProtKB-KW"/>
</dbReference>
<evidence type="ECO:0000259" key="1">
    <source>
        <dbReference type="Pfam" id="PF13649"/>
    </source>
</evidence>
<feature type="domain" description="Methyltransferase" evidence="1">
    <location>
        <begin position="81"/>
        <end position="174"/>
    </location>
</feature>
<dbReference type="InterPro" id="IPR029063">
    <property type="entry name" value="SAM-dependent_MTases_sf"/>
</dbReference>
<comment type="caution">
    <text evidence="2">The sequence shown here is derived from an EMBL/GenBank/DDBJ whole genome shotgun (WGS) entry which is preliminary data.</text>
</comment>
<proteinExistence type="predicted"/>
<organism evidence="2 3">
    <name type="scientific">Mycolicibacterium hippocampi</name>
    <dbReference type="NCBI Taxonomy" id="659824"/>
    <lineage>
        <taxon>Bacteria</taxon>
        <taxon>Bacillati</taxon>
        <taxon>Actinomycetota</taxon>
        <taxon>Actinomycetes</taxon>
        <taxon>Mycobacteriales</taxon>
        <taxon>Mycobacteriaceae</taxon>
        <taxon>Mycolicibacterium</taxon>
    </lineage>
</organism>
<keyword evidence="2" id="KW-0489">Methyltransferase</keyword>
<sequence length="260" mass="28769">MRDRTDDDDVEGNLPKRQIALPLRNHRADTVPMSQNTQLFHDAQFASDYIDHPPRFMPGYREMHRLAAVLISERAPANAGVLVLGAGGGLEMKALAEARPEWTFDGVDPAAPMLAVASKTLGPLIARARLHEGYIDDAPAGPFDAATALLTLHFLPPDERRRTAAEVRRRLAPGAPFVVAHMSFPQRDTAQRAMWLSRYADYAVDSGISREDAERMRNTVNSDVPFLTPDEDMAILAEAGFSDVTEFYSAFTFRGWVGYA</sequence>
<dbReference type="Proteomes" id="UP000570517">
    <property type="component" value="Unassembled WGS sequence"/>
</dbReference>
<evidence type="ECO:0000313" key="2">
    <source>
        <dbReference type="EMBL" id="NVN52525.1"/>
    </source>
</evidence>
<dbReference type="Gene3D" id="3.40.50.150">
    <property type="entry name" value="Vaccinia Virus protein VP39"/>
    <property type="match status" value="1"/>
</dbReference>
<dbReference type="InterPro" id="IPR041698">
    <property type="entry name" value="Methyltransf_25"/>
</dbReference>
<dbReference type="Pfam" id="PF13649">
    <property type="entry name" value="Methyltransf_25"/>
    <property type="match status" value="1"/>
</dbReference>
<keyword evidence="3" id="KW-1185">Reference proteome</keyword>
<evidence type="ECO:0000313" key="3">
    <source>
        <dbReference type="Proteomes" id="UP000570517"/>
    </source>
</evidence>
<keyword evidence="2" id="KW-0808">Transferase</keyword>
<name>A0A850PXZ3_9MYCO</name>
<protein>
    <submittedName>
        <fullName evidence="2">SAM-dependent methyltransferase</fullName>
    </submittedName>
</protein>
<reference evidence="2 3" key="1">
    <citation type="submission" date="2020-05" db="EMBL/GenBank/DDBJ databases">
        <title>Draft genome sequence of Mycobacterium hippocampi DL, isolated from European seabass, Dicentrarchus labrax, reared in fish farms.</title>
        <authorList>
            <person name="Stathopoulou P."/>
            <person name="Asimakis E."/>
            <person name="Tzokas K."/>
            <person name="Batargias C."/>
            <person name="Tsiamis G."/>
        </authorList>
    </citation>
    <scope>NUCLEOTIDE SEQUENCE [LARGE SCALE GENOMIC DNA]</scope>
    <source>
        <strain evidence="2 3">DL</strain>
    </source>
</reference>
<accession>A0A850PXZ3</accession>
<dbReference type="SUPFAM" id="SSF53335">
    <property type="entry name" value="S-adenosyl-L-methionine-dependent methyltransferases"/>
    <property type="match status" value="1"/>
</dbReference>
<dbReference type="EMBL" id="JABFYL010000045">
    <property type="protein sequence ID" value="NVN52525.1"/>
    <property type="molecule type" value="Genomic_DNA"/>
</dbReference>
<dbReference type="AlphaFoldDB" id="A0A850PXZ3"/>
<dbReference type="GO" id="GO:0032259">
    <property type="term" value="P:methylation"/>
    <property type="evidence" value="ECO:0007669"/>
    <property type="project" value="UniProtKB-KW"/>
</dbReference>
<dbReference type="CDD" id="cd02440">
    <property type="entry name" value="AdoMet_MTases"/>
    <property type="match status" value="1"/>
</dbReference>